<comment type="caution">
    <text evidence="1">The sequence shown here is derived from an EMBL/GenBank/DDBJ whole genome shotgun (WGS) entry which is preliminary data.</text>
</comment>
<evidence type="ECO:0000313" key="2">
    <source>
        <dbReference type="Proteomes" id="UP001055811"/>
    </source>
</evidence>
<dbReference type="Proteomes" id="UP001055811">
    <property type="component" value="Linkage Group LG04"/>
</dbReference>
<gene>
    <name evidence="1" type="ORF">L2E82_22560</name>
</gene>
<name>A0ACB9DYR6_CICIN</name>
<reference evidence="2" key="1">
    <citation type="journal article" date="2022" name="Mol. Ecol. Resour.">
        <title>The genomes of chicory, endive, great burdock and yacon provide insights into Asteraceae palaeo-polyploidization history and plant inulin production.</title>
        <authorList>
            <person name="Fan W."/>
            <person name="Wang S."/>
            <person name="Wang H."/>
            <person name="Wang A."/>
            <person name="Jiang F."/>
            <person name="Liu H."/>
            <person name="Zhao H."/>
            <person name="Xu D."/>
            <person name="Zhang Y."/>
        </authorList>
    </citation>
    <scope>NUCLEOTIDE SEQUENCE [LARGE SCALE GENOMIC DNA]</scope>
    <source>
        <strain evidence="2">cv. Punajuju</strain>
    </source>
</reference>
<organism evidence="1 2">
    <name type="scientific">Cichorium intybus</name>
    <name type="common">Chicory</name>
    <dbReference type="NCBI Taxonomy" id="13427"/>
    <lineage>
        <taxon>Eukaryota</taxon>
        <taxon>Viridiplantae</taxon>
        <taxon>Streptophyta</taxon>
        <taxon>Embryophyta</taxon>
        <taxon>Tracheophyta</taxon>
        <taxon>Spermatophyta</taxon>
        <taxon>Magnoliopsida</taxon>
        <taxon>eudicotyledons</taxon>
        <taxon>Gunneridae</taxon>
        <taxon>Pentapetalae</taxon>
        <taxon>asterids</taxon>
        <taxon>campanulids</taxon>
        <taxon>Asterales</taxon>
        <taxon>Asteraceae</taxon>
        <taxon>Cichorioideae</taxon>
        <taxon>Cichorieae</taxon>
        <taxon>Cichoriinae</taxon>
        <taxon>Cichorium</taxon>
    </lineage>
</organism>
<protein>
    <submittedName>
        <fullName evidence="1">Uncharacterized protein</fullName>
    </submittedName>
</protein>
<sequence>MNLSSLNTFAGIAYQCLNPDRNERPKMAQIVEELEKAYKIQDCKVSLTTSEIIQIGLWGNKSSGGPYNCWDFILEKDHKLKQINIDHGDLIYSLTFITESKGILYTSEKAGGRNGGGTVTEKKFKEDEELTGIKGTIRVLSEGQYAGQTILSSLTFITSDSKRGPFGQETDNSFYVPWEKGNFGGFYGLSGDHIAGIGAYMKVSSDGITSIGKWGSKSPVHSKTLWSFRLEKNHHLKRITIDHGYLIFSLMFTTEFRGDEKVSDKAGGRIDGDIVSEVTFAWDEEIIAVAGTIGHSTGTYAGYKIISSLTFITNKQTYGPYGDVTTRPFNLLWDKGSFAGFYGRGGAFIDAIGVYLKNDV</sequence>
<keyword evidence="2" id="KW-1185">Reference proteome</keyword>
<accession>A0ACB9DYR6</accession>
<proteinExistence type="predicted"/>
<dbReference type="EMBL" id="CM042012">
    <property type="protein sequence ID" value="KAI3751473.1"/>
    <property type="molecule type" value="Genomic_DNA"/>
</dbReference>
<reference evidence="1 2" key="2">
    <citation type="journal article" date="2022" name="Mol. Ecol. Resour.">
        <title>The genomes of chicory, endive, great burdock and yacon provide insights into Asteraceae paleo-polyploidization history and plant inulin production.</title>
        <authorList>
            <person name="Fan W."/>
            <person name="Wang S."/>
            <person name="Wang H."/>
            <person name="Wang A."/>
            <person name="Jiang F."/>
            <person name="Liu H."/>
            <person name="Zhao H."/>
            <person name="Xu D."/>
            <person name="Zhang Y."/>
        </authorList>
    </citation>
    <scope>NUCLEOTIDE SEQUENCE [LARGE SCALE GENOMIC DNA]</scope>
    <source>
        <strain evidence="2">cv. Punajuju</strain>
        <tissue evidence="1">Leaves</tissue>
    </source>
</reference>
<evidence type="ECO:0000313" key="1">
    <source>
        <dbReference type="EMBL" id="KAI3751473.1"/>
    </source>
</evidence>